<feature type="transmembrane region" description="Helical" evidence="6">
    <location>
        <begin position="219"/>
        <end position="236"/>
    </location>
</feature>
<feature type="domain" description="Cation efflux protein transmembrane" evidence="7">
    <location>
        <begin position="87"/>
        <end position="261"/>
    </location>
</feature>
<comment type="subcellular location">
    <subcellularLocation>
        <location evidence="1">Membrane</location>
        <topology evidence="1">Multi-pass membrane protein</topology>
    </subcellularLocation>
</comment>
<keyword evidence="3" id="KW-0862">Zinc</keyword>
<keyword evidence="2 6" id="KW-0812">Transmembrane</keyword>
<dbReference type="Pfam" id="PF01545">
    <property type="entry name" value="Cation_efflux"/>
    <property type="match status" value="1"/>
</dbReference>
<dbReference type="KEGG" id="fcj:RN605_13685"/>
<keyword evidence="3" id="KW-0813">Transport</keyword>
<dbReference type="GO" id="GO:0005886">
    <property type="term" value="C:plasma membrane"/>
    <property type="evidence" value="ECO:0007669"/>
    <property type="project" value="TreeGrafter"/>
</dbReference>
<accession>A0AA96F0E1</accession>
<dbReference type="GO" id="GO:0005385">
    <property type="term" value="F:zinc ion transmembrane transporter activity"/>
    <property type="evidence" value="ECO:0007669"/>
    <property type="project" value="TreeGrafter"/>
</dbReference>
<feature type="transmembrane region" description="Helical" evidence="6">
    <location>
        <begin position="120"/>
        <end position="138"/>
    </location>
</feature>
<reference evidence="8 10" key="1">
    <citation type="submission" date="2023-09" db="EMBL/GenBank/DDBJ databases">
        <title>Flavobacterium sp. a novel bacteria isolate from Pepper rhizosphere.</title>
        <authorList>
            <person name="Peng Y."/>
            <person name="Lee J."/>
        </authorList>
    </citation>
    <scope>NUCLEOTIDE SEQUENCE</scope>
    <source>
        <strain evidence="8">PMR2A8</strain>
        <strain evidence="9 10">PMTSA4</strain>
    </source>
</reference>
<dbReference type="AlphaFoldDB" id="A0AA96F0E1"/>
<keyword evidence="4 6" id="KW-1133">Transmembrane helix</keyword>
<feature type="transmembrane region" description="Helical" evidence="6">
    <location>
        <begin position="86"/>
        <end position="108"/>
    </location>
</feature>
<dbReference type="EMBL" id="CP134890">
    <property type="protein sequence ID" value="WNM21717.1"/>
    <property type="molecule type" value="Genomic_DNA"/>
</dbReference>
<dbReference type="InterPro" id="IPR058533">
    <property type="entry name" value="Cation_efflux_TM"/>
</dbReference>
<organism evidence="8">
    <name type="scientific">Flavobacterium capsici</name>
    <dbReference type="NCBI Taxonomy" id="3075618"/>
    <lineage>
        <taxon>Bacteria</taxon>
        <taxon>Pseudomonadati</taxon>
        <taxon>Bacteroidota</taxon>
        <taxon>Flavobacteriia</taxon>
        <taxon>Flavobacteriales</taxon>
        <taxon>Flavobacteriaceae</taxon>
        <taxon>Flavobacterium</taxon>
    </lineage>
</organism>
<dbReference type="Gene3D" id="1.20.1510.10">
    <property type="entry name" value="Cation efflux protein transmembrane domain"/>
    <property type="match status" value="1"/>
</dbReference>
<keyword evidence="3" id="KW-0864">Zinc transport</keyword>
<sequence length="264" mass="29346">MEKTIFEISKMDCPSEEQLIRIKLGSISSIFHLEFDIPNRKLTVIHNNNLNLIEKSLHELNLGTQKISSEPTEFTKTNDNTSQRKVLLIALYINIAFFVIEITTGFFSKSIGLVADSLDMLADGFVYGISLFAVGGSMLKKKQIVRMAGYFQLTLAVIGFAEVFRRFIGQEPMPNFKTMIVVSIFAFIANGVCLYLLQKSKGKEEVHMQASLIFTSNDVIINLGVITAGLLVHWLHSGLPDLIIGAIVFVVVIGGAFRILKLSK</sequence>
<dbReference type="SUPFAM" id="SSF55008">
    <property type="entry name" value="HMA, heavy metal-associated domain"/>
    <property type="match status" value="1"/>
</dbReference>
<evidence type="ECO:0000313" key="8">
    <source>
        <dbReference type="EMBL" id="WNM20327.1"/>
    </source>
</evidence>
<keyword evidence="3" id="KW-0406">Ion transport</keyword>
<proteinExistence type="predicted"/>
<accession>A0AA96J4E6</accession>
<dbReference type="InterPro" id="IPR036163">
    <property type="entry name" value="HMA_dom_sf"/>
</dbReference>
<protein>
    <submittedName>
        <fullName evidence="8">Cation transporter</fullName>
    </submittedName>
</protein>
<dbReference type="RefSeq" id="WP_313325648.1">
    <property type="nucleotide sequence ID" value="NZ_CP134878.1"/>
</dbReference>
<evidence type="ECO:0000256" key="3">
    <source>
        <dbReference type="ARBA" id="ARBA00022906"/>
    </source>
</evidence>
<dbReference type="PANTHER" id="PTHR11562">
    <property type="entry name" value="CATION EFFLUX PROTEIN/ ZINC TRANSPORTER"/>
    <property type="match status" value="1"/>
</dbReference>
<evidence type="ECO:0000259" key="7">
    <source>
        <dbReference type="Pfam" id="PF01545"/>
    </source>
</evidence>
<evidence type="ECO:0000313" key="10">
    <source>
        <dbReference type="Proteomes" id="UP001304515"/>
    </source>
</evidence>
<evidence type="ECO:0000256" key="4">
    <source>
        <dbReference type="ARBA" id="ARBA00022989"/>
    </source>
</evidence>
<dbReference type="GO" id="GO:0046872">
    <property type="term" value="F:metal ion binding"/>
    <property type="evidence" value="ECO:0007669"/>
    <property type="project" value="InterPro"/>
</dbReference>
<dbReference type="EMBL" id="CP134878">
    <property type="protein sequence ID" value="WNM20327.1"/>
    <property type="molecule type" value="Genomic_DNA"/>
</dbReference>
<evidence type="ECO:0000256" key="1">
    <source>
        <dbReference type="ARBA" id="ARBA00004141"/>
    </source>
</evidence>
<dbReference type="InterPro" id="IPR027469">
    <property type="entry name" value="Cation_efflux_TMD_sf"/>
</dbReference>
<keyword evidence="10" id="KW-1185">Reference proteome</keyword>
<feature type="transmembrane region" description="Helical" evidence="6">
    <location>
        <begin position="242"/>
        <end position="260"/>
    </location>
</feature>
<dbReference type="Proteomes" id="UP001304515">
    <property type="component" value="Chromosome"/>
</dbReference>
<dbReference type="InterPro" id="IPR050681">
    <property type="entry name" value="CDF/SLC30A"/>
</dbReference>
<evidence type="ECO:0000256" key="2">
    <source>
        <dbReference type="ARBA" id="ARBA00022692"/>
    </source>
</evidence>
<dbReference type="SUPFAM" id="SSF161111">
    <property type="entry name" value="Cation efflux protein transmembrane domain-like"/>
    <property type="match status" value="1"/>
</dbReference>
<evidence type="ECO:0000313" key="9">
    <source>
        <dbReference type="EMBL" id="WNM21717.1"/>
    </source>
</evidence>
<evidence type="ECO:0000256" key="6">
    <source>
        <dbReference type="SAM" id="Phobius"/>
    </source>
</evidence>
<feature type="transmembrane region" description="Helical" evidence="6">
    <location>
        <begin position="150"/>
        <end position="168"/>
    </location>
</feature>
<keyword evidence="5 6" id="KW-0472">Membrane</keyword>
<name>A0AA96F0E1_9FLAO</name>
<feature type="transmembrane region" description="Helical" evidence="6">
    <location>
        <begin position="180"/>
        <end position="198"/>
    </location>
</feature>
<evidence type="ECO:0000256" key="5">
    <source>
        <dbReference type="ARBA" id="ARBA00023136"/>
    </source>
</evidence>
<gene>
    <name evidence="9" type="ORF">RN605_13685</name>
    <name evidence="8" type="ORF">RN608_06515</name>
</gene>
<dbReference type="PANTHER" id="PTHR11562:SF17">
    <property type="entry name" value="RE54080P-RELATED"/>
    <property type="match status" value="1"/>
</dbReference>